<evidence type="ECO:0008006" key="5">
    <source>
        <dbReference type="Google" id="ProtNLM"/>
    </source>
</evidence>
<feature type="region of interest" description="Disordered" evidence="1">
    <location>
        <begin position="35"/>
        <end position="89"/>
    </location>
</feature>
<keyword evidence="4" id="KW-1185">Reference proteome</keyword>
<gene>
    <name evidence="3" type="ORF">TM35_000451420</name>
</gene>
<evidence type="ECO:0000256" key="2">
    <source>
        <dbReference type="SAM" id="SignalP"/>
    </source>
</evidence>
<feature type="compositionally biased region" description="Polar residues" evidence="1">
    <location>
        <begin position="263"/>
        <end position="273"/>
    </location>
</feature>
<protein>
    <recommendedName>
        <fullName evidence="5">Mucin-associated surface protein (MASP)</fullName>
    </recommendedName>
</protein>
<sequence>MMSVRNVFCVFTIALCCLCSYVVAAQAEAEDLEAIPTELGSGGPPGRGDGESEASSCPRGLPPVDDKSQCADISGGRGRNDDHLHPDQSHELVQPLIPVIHTNGGHREEGSVSSGTEDELNEAGEKAVENNPHVGVVPEREASDITANPDSARGEPGVTAVDVETTSRSRETGPRTTENIDPQIEGGEALGSKAQNEDDSPAAGHGKERQITAEGQAEKLETPPQGRDDRSTGRSTTSSTTAASSTGTEENNGNQHTEEGDNGVQSTSPTSRAPTEGDAMRDTANTTNNDESTTTTTTLPPESINNKKGDADSSSSISSSVWVRVPLLIVVTLACILVC</sequence>
<dbReference type="AlphaFoldDB" id="A0A1X0NI15"/>
<dbReference type="GeneID" id="39990019"/>
<dbReference type="VEuPathDB" id="TriTrypDB:TM35_000451420"/>
<feature type="compositionally biased region" description="Low complexity" evidence="1">
    <location>
        <begin position="233"/>
        <end position="248"/>
    </location>
</feature>
<evidence type="ECO:0000256" key="1">
    <source>
        <dbReference type="SAM" id="MobiDB-lite"/>
    </source>
</evidence>
<accession>A0A1X0NI15</accession>
<dbReference type="Proteomes" id="UP000192257">
    <property type="component" value="Unassembled WGS sequence"/>
</dbReference>
<keyword evidence="2" id="KW-0732">Signal</keyword>
<comment type="caution">
    <text evidence="3">The sequence shown here is derived from an EMBL/GenBank/DDBJ whole genome shotgun (WGS) entry which is preliminary data.</text>
</comment>
<name>A0A1X0NI15_9TRYP</name>
<feature type="compositionally biased region" description="Basic and acidic residues" evidence="1">
    <location>
        <begin position="205"/>
        <end position="232"/>
    </location>
</feature>
<feature type="chain" id="PRO_5012981596" description="Mucin-associated surface protein (MASP)" evidence="2">
    <location>
        <begin position="25"/>
        <end position="339"/>
    </location>
</feature>
<evidence type="ECO:0000313" key="4">
    <source>
        <dbReference type="Proteomes" id="UP000192257"/>
    </source>
</evidence>
<feature type="compositionally biased region" description="Low complexity" evidence="1">
    <location>
        <begin position="283"/>
        <end position="298"/>
    </location>
</feature>
<feature type="region of interest" description="Disordered" evidence="1">
    <location>
        <begin position="101"/>
        <end position="318"/>
    </location>
</feature>
<feature type="compositionally biased region" description="Basic and acidic residues" evidence="1">
    <location>
        <begin position="78"/>
        <end position="89"/>
    </location>
</feature>
<evidence type="ECO:0000313" key="3">
    <source>
        <dbReference type="EMBL" id="ORC84404.1"/>
    </source>
</evidence>
<organism evidence="3 4">
    <name type="scientific">Trypanosoma theileri</name>
    <dbReference type="NCBI Taxonomy" id="67003"/>
    <lineage>
        <taxon>Eukaryota</taxon>
        <taxon>Discoba</taxon>
        <taxon>Euglenozoa</taxon>
        <taxon>Kinetoplastea</taxon>
        <taxon>Metakinetoplastina</taxon>
        <taxon>Trypanosomatida</taxon>
        <taxon>Trypanosomatidae</taxon>
        <taxon>Trypanosoma</taxon>
    </lineage>
</organism>
<proteinExistence type="predicted"/>
<feature type="signal peptide" evidence="2">
    <location>
        <begin position="1"/>
        <end position="24"/>
    </location>
</feature>
<reference evidence="3 4" key="1">
    <citation type="submission" date="2017-03" db="EMBL/GenBank/DDBJ databases">
        <title>An alternative strategy for trypanosome survival in the mammalian bloodstream revealed through genome and transcriptome analysis of the ubiquitous bovine parasite Trypanosoma (Megatrypanum) theileri.</title>
        <authorList>
            <person name="Kelly S."/>
            <person name="Ivens A."/>
            <person name="Mott A."/>
            <person name="O'Neill E."/>
            <person name="Emms D."/>
            <person name="Macleod O."/>
            <person name="Voorheis P."/>
            <person name="Matthews J."/>
            <person name="Matthews K."/>
            <person name="Carrington M."/>
        </authorList>
    </citation>
    <scope>NUCLEOTIDE SEQUENCE [LARGE SCALE GENOMIC DNA]</scope>
    <source>
        <strain evidence="3">Edinburgh</strain>
    </source>
</reference>
<dbReference type="RefSeq" id="XP_028878470.1">
    <property type="nucleotide sequence ID" value="XM_029030239.1"/>
</dbReference>
<dbReference type="EMBL" id="NBCO01000045">
    <property type="protein sequence ID" value="ORC84404.1"/>
    <property type="molecule type" value="Genomic_DNA"/>
</dbReference>